<dbReference type="SUPFAM" id="SSF56935">
    <property type="entry name" value="Porins"/>
    <property type="match status" value="1"/>
</dbReference>
<evidence type="ECO:0008006" key="2">
    <source>
        <dbReference type="Google" id="ProtNLM"/>
    </source>
</evidence>
<name>A0A645EXT7_9ZZZZ</name>
<accession>A0A645EXT7</accession>
<dbReference type="EMBL" id="VSSQ01052777">
    <property type="protein sequence ID" value="MPN06831.1"/>
    <property type="molecule type" value="Genomic_DNA"/>
</dbReference>
<organism evidence="1">
    <name type="scientific">bioreactor metagenome</name>
    <dbReference type="NCBI Taxonomy" id="1076179"/>
    <lineage>
        <taxon>unclassified sequences</taxon>
        <taxon>metagenomes</taxon>
        <taxon>ecological metagenomes</taxon>
    </lineage>
</organism>
<protein>
    <recommendedName>
        <fullName evidence="2">TonB-dependent receptor SusC</fullName>
    </recommendedName>
</protein>
<dbReference type="AlphaFoldDB" id="A0A645EXT7"/>
<reference evidence="1" key="1">
    <citation type="submission" date="2019-08" db="EMBL/GenBank/DDBJ databases">
        <authorList>
            <person name="Kucharzyk K."/>
            <person name="Murdoch R.W."/>
            <person name="Higgins S."/>
            <person name="Loffler F."/>
        </authorList>
    </citation>
    <scope>NUCLEOTIDE SEQUENCE</scope>
</reference>
<comment type="caution">
    <text evidence="1">The sequence shown here is derived from an EMBL/GenBank/DDBJ whole genome shotgun (WGS) entry which is preliminary data.</text>
</comment>
<evidence type="ECO:0000313" key="1">
    <source>
        <dbReference type="EMBL" id="MPN06831.1"/>
    </source>
</evidence>
<sequence>MTGRALYAPNLETYYIGEPVEGKTQFPAQYLVQINGKDYSTFHTYATKDWAGSAIPDFYGSVSTSLSYKNFDLSALFTYSLGGKTYDASYRSLMSVTANASAIHQDVKNAWNGVPSGITETSANRVDPNGIPSLDYGLSQYHDVESTRWLIDASYFVIKNIALSYTLPKRLADKMDLSGLSVNFSVDNLATMTKLQGMNPQQAFSGINNNAFVTARVFSLGLNIRL</sequence>
<gene>
    <name evidence="1" type="ORF">SDC9_154088</name>
</gene>
<proteinExistence type="predicted"/>